<proteinExistence type="predicted"/>
<feature type="transmembrane region" description="Helical" evidence="1">
    <location>
        <begin position="20"/>
        <end position="37"/>
    </location>
</feature>
<dbReference type="InterPro" id="IPR007047">
    <property type="entry name" value="Flp_Fap"/>
</dbReference>
<dbReference type="AlphaFoldDB" id="A0A7L9QCR0"/>
<dbReference type="EMBL" id="MW000468">
    <property type="protein sequence ID" value="QOL00404.1"/>
    <property type="molecule type" value="Genomic_DNA"/>
</dbReference>
<keyword evidence="1" id="KW-0812">Transmembrane</keyword>
<evidence type="ECO:0000313" key="2">
    <source>
        <dbReference type="EMBL" id="QOL00404.1"/>
    </source>
</evidence>
<protein>
    <recommendedName>
        <fullName evidence="3">Flp/Fap pilin component</fullName>
    </recommendedName>
</protein>
<name>A0A7L9QCR0_9ZZZZ</name>
<keyword evidence="1" id="KW-1133">Transmembrane helix</keyword>
<keyword evidence="1" id="KW-0472">Membrane</keyword>
<organism evidence="2">
    <name type="scientific">uncultured organism</name>
    <dbReference type="NCBI Taxonomy" id="155900"/>
    <lineage>
        <taxon>unclassified sequences</taxon>
        <taxon>environmental samples</taxon>
    </lineage>
</organism>
<reference evidence="2" key="1">
    <citation type="submission" date="2020-09" db="EMBL/GenBank/DDBJ databases">
        <title>A new high-throughput screening method to detect antimicrobial volatiles from metagenomic clone libraries.</title>
        <authorList>
            <person name="Stocker F."/>
            <person name="Obermeier M."/>
            <person name="Resch K."/>
            <person name="Berg G."/>
            <person name="Mueller Bogota C.A."/>
        </authorList>
    </citation>
    <scope>NUCLEOTIDE SEQUENCE</scope>
</reference>
<evidence type="ECO:0008006" key="3">
    <source>
        <dbReference type="Google" id="ProtNLM"/>
    </source>
</evidence>
<evidence type="ECO:0000256" key="1">
    <source>
        <dbReference type="SAM" id="Phobius"/>
    </source>
</evidence>
<sequence length="52" mass="5198">MSMLKKFANDENGATAIEYGLIAALVALGIVAALGTLQSGLSGLFTKVAGSL</sequence>
<accession>A0A7L9QCR0</accession>
<dbReference type="Pfam" id="PF04964">
    <property type="entry name" value="Flp_Fap"/>
    <property type="match status" value="1"/>
</dbReference>